<dbReference type="PANTHER" id="PTHR43065">
    <property type="entry name" value="SENSOR HISTIDINE KINASE"/>
    <property type="match status" value="1"/>
</dbReference>
<proteinExistence type="predicted"/>
<dbReference type="PROSITE" id="PS50109">
    <property type="entry name" value="HIS_KIN"/>
    <property type="match status" value="1"/>
</dbReference>
<evidence type="ECO:0000256" key="3">
    <source>
        <dbReference type="ARBA" id="ARBA00022553"/>
    </source>
</evidence>
<reference evidence="4 5" key="1">
    <citation type="submission" date="2015-11" db="EMBL/GenBank/DDBJ databases">
        <title>Genomic analysis of 38 Legionella species identifies large and diverse effector repertoires.</title>
        <authorList>
            <person name="Burstein D."/>
            <person name="Amaro F."/>
            <person name="Zusman T."/>
            <person name="Lifshitz Z."/>
            <person name="Cohen O."/>
            <person name="Gilbert J.A."/>
            <person name="Pupko T."/>
            <person name="Shuman H.A."/>
            <person name="Segal G."/>
        </authorList>
    </citation>
    <scope>NUCLEOTIDE SEQUENCE [LARGE SCALE GENOMIC DNA]</scope>
    <source>
        <strain evidence="4 5">Bercovier 4</strain>
    </source>
</reference>
<dbReference type="InterPro" id="IPR036097">
    <property type="entry name" value="HisK_dim/P_sf"/>
</dbReference>
<dbReference type="Gene3D" id="1.10.287.130">
    <property type="match status" value="1"/>
</dbReference>
<dbReference type="InterPro" id="IPR004358">
    <property type="entry name" value="Sig_transdc_His_kin-like_C"/>
</dbReference>
<dbReference type="InterPro" id="IPR003594">
    <property type="entry name" value="HATPase_dom"/>
</dbReference>
<dbReference type="AlphaFoldDB" id="A0A0W0VU40"/>
<evidence type="ECO:0000313" key="4">
    <source>
        <dbReference type="EMBL" id="KTD23728.1"/>
    </source>
</evidence>
<dbReference type="CDD" id="cd00082">
    <property type="entry name" value="HisKA"/>
    <property type="match status" value="1"/>
</dbReference>
<protein>
    <recommendedName>
        <fullName evidence="2">histidine kinase</fullName>
        <ecNumber evidence="2">2.7.13.3</ecNumber>
    </recommendedName>
</protein>
<dbReference type="Pfam" id="PF00512">
    <property type="entry name" value="HisKA"/>
    <property type="match status" value="1"/>
</dbReference>
<dbReference type="OrthoDB" id="9792686at2"/>
<name>A0A0W0VU40_9GAMM</name>
<sequence length="530" mass="60460">MKTFHPIKQHRLTRRWRMLLIYNIYRLINIILFWAIFLYHSPAYILPFAYYVLLGFYFFCGLVFFYLWLKRIVGFEFQVLLSGTVDVLVIACLLTILGVIQSGFGILLNVIIAALSILVPGRRAIYFAALASCILLFGSMIEYVNTPQKELETFFYSGIYGAGFFATALTAWYLANWVRVSETLAQHRSHELAGLQRINEYIVERLHSGIIYVDINRHIKLINSSAKEFFNIPSEKDIRMLKDLSLELNKKFSFFLKKSDHKEKIGQTTLKEPYLKVHFFSTTIGNHPAVLIILDNMMEVAQEAQQLKLASLGRFSASIAHELRNPLGTIAHAIQLLGDTSELSSEDVHLKQMIINNCQRMNGVIKNVLQLSRREQAKPQAINLNAFLPQFKRNFSQNNACQFIVKSPKNNKPVLIFDKSQLEQVLVILCENAMQHGRDKEGNVTIKINVSQSARETMLSVCDKGSGIPKEIENEIFEPFFTTVRSGTGMGLFIARDLCEINQARLTLLHGIEEGCCFAIIVNNYNELLI</sequence>
<dbReference type="SUPFAM" id="SSF55874">
    <property type="entry name" value="ATPase domain of HSP90 chaperone/DNA topoisomerase II/histidine kinase"/>
    <property type="match status" value="1"/>
</dbReference>
<evidence type="ECO:0000256" key="2">
    <source>
        <dbReference type="ARBA" id="ARBA00012438"/>
    </source>
</evidence>
<dbReference type="Proteomes" id="UP000054761">
    <property type="component" value="Unassembled WGS sequence"/>
</dbReference>
<dbReference type="SMART" id="SM00387">
    <property type="entry name" value="HATPase_c"/>
    <property type="match status" value="1"/>
</dbReference>
<comment type="caution">
    <text evidence="4">The sequence shown here is derived from an EMBL/GenBank/DDBJ whole genome shotgun (WGS) entry which is preliminary data.</text>
</comment>
<dbReference type="Pfam" id="PF25323">
    <property type="entry name" value="6TM_PilS"/>
    <property type="match status" value="1"/>
</dbReference>
<dbReference type="PANTHER" id="PTHR43065:SF52">
    <property type="entry name" value="SENSOR PROTEIN KINASE PILS"/>
    <property type="match status" value="1"/>
</dbReference>
<gene>
    <name evidence="4" type="primary">pilS</name>
    <name evidence="4" type="ORF">Lisr_1409</name>
</gene>
<dbReference type="Gene3D" id="3.30.450.20">
    <property type="entry name" value="PAS domain"/>
    <property type="match status" value="1"/>
</dbReference>
<dbReference type="SMART" id="SM00388">
    <property type="entry name" value="HisKA"/>
    <property type="match status" value="1"/>
</dbReference>
<dbReference type="InterPro" id="IPR003661">
    <property type="entry name" value="HisK_dim/P_dom"/>
</dbReference>
<evidence type="ECO:0000313" key="5">
    <source>
        <dbReference type="Proteomes" id="UP000054761"/>
    </source>
</evidence>
<dbReference type="RefSeq" id="WP_058501769.1">
    <property type="nucleotide sequence ID" value="NZ_CAAAJA010000003.1"/>
</dbReference>
<dbReference type="PRINTS" id="PR00344">
    <property type="entry name" value="BCTRLSENSOR"/>
</dbReference>
<keyword evidence="5" id="KW-1185">Reference proteome</keyword>
<dbReference type="PATRIC" id="fig|454.4.peg.1523"/>
<dbReference type="CDD" id="cd00075">
    <property type="entry name" value="HATPase"/>
    <property type="match status" value="1"/>
</dbReference>
<dbReference type="GO" id="GO:0000155">
    <property type="term" value="F:phosphorelay sensor kinase activity"/>
    <property type="evidence" value="ECO:0007669"/>
    <property type="project" value="InterPro"/>
</dbReference>
<dbReference type="InterPro" id="IPR036890">
    <property type="entry name" value="HATPase_C_sf"/>
</dbReference>
<dbReference type="Pfam" id="PF02518">
    <property type="entry name" value="HATPase_c"/>
    <property type="match status" value="1"/>
</dbReference>
<dbReference type="EMBL" id="LNYH01000070">
    <property type="protein sequence ID" value="KTD23728.1"/>
    <property type="molecule type" value="Genomic_DNA"/>
</dbReference>
<evidence type="ECO:0000256" key="1">
    <source>
        <dbReference type="ARBA" id="ARBA00000085"/>
    </source>
</evidence>
<dbReference type="InterPro" id="IPR005467">
    <property type="entry name" value="His_kinase_dom"/>
</dbReference>
<dbReference type="SUPFAM" id="SSF47384">
    <property type="entry name" value="Homodimeric domain of signal transducing histidine kinase"/>
    <property type="match status" value="1"/>
</dbReference>
<accession>A0A0W0VU40</accession>
<comment type="catalytic activity">
    <reaction evidence="1">
        <text>ATP + protein L-histidine = ADP + protein N-phospho-L-histidine.</text>
        <dbReference type="EC" id="2.7.13.3"/>
    </reaction>
</comment>
<keyword evidence="3" id="KW-0597">Phosphoprotein</keyword>
<dbReference type="STRING" id="454.Lisr_1409"/>
<organism evidence="4 5">
    <name type="scientific">Legionella israelensis</name>
    <dbReference type="NCBI Taxonomy" id="454"/>
    <lineage>
        <taxon>Bacteria</taxon>
        <taxon>Pseudomonadati</taxon>
        <taxon>Pseudomonadota</taxon>
        <taxon>Gammaproteobacteria</taxon>
        <taxon>Legionellales</taxon>
        <taxon>Legionellaceae</taxon>
        <taxon>Legionella</taxon>
    </lineage>
</organism>
<dbReference type="EC" id="2.7.13.3" evidence="2"/>
<dbReference type="Gene3D" id="3.30.565.10">
    <property type="entry name" value="Histidine kinase-like ATPase, C-terminal domain"/>
    <property type="match status" value="1"/>
</dbReference>